<sequence>MKSARFGIAILCLACLPMVALAQESRSIGADPQLPAPFATPSVKNTPDTTPFHEGAELWTAPGLAVNRFAEGLDSPRNAIVLPNGDVLVAEAKTERKNEDPSFVDKGANRILLLRDKDGDGRADERHVLIGGLQQPYGMALIGDRLYIANANGVFWTPYRQGQSTIPDDAPRTWITRFDPTGYNNHWTRNLLASRDGRTLFIAVGSASNVGEFGMAKEERRAAILAIDLVTGSERIFADGLRNPVGMDIEPVTGQLWTSVNERDELGDDLVPDYITSVRDGGFYGWPYSYWGKHPDPRLKGQRPDLVAKSITPDFAVGAHASALGIAFGASSSLPARYRSGAFVARHGSWNRSELLGYDVVFVPFAGGKAVGPLEKVLTGFTDQPGHVHGRPRSLAVARDGALLVVDDKGGTIWRLSAAR</sequence>
<dbReference type="InterPro" id="IPR011041">
    <property type="entry name" value="Quinoprot_gluc/sorb_DH_b-prop"/>
</dbReference>
<dbReference type="Pfam" id="PF22807">
    <property type="entry name" value="TrAA12"/>
    <property type="match status" value="2"/>
</dbReference>
<dbReference type="InterPro" id="IPR011042">
    <property type="entry name" value="6-blade_b-propeller_TolB-like"/>
</dbReference>
<dbReference type="RefSeq" id="WP_102114330.1">
    <property type="nucleotide sequence ID" value="NZ_BMGN01000023.1"/>
</dbReference>
<name>A0A2K9NI82_9PROT</name>
<dbReference type="AlphaFoldDB" id="A0A2K9NI82"/>
<evidence type="ECO:0000313" key="2">
    <source>
        <dbReference type="EMBL" id="AUN32798.1"/>
    </source>
</evidence>
<dbReference type="InterPro" id="IPR054539">
    <property type="entry name" value="Beta-prop_PDH"/>
</dbReference>
<dbReference type="OrthoDB" id="9770043at2"/>
<reference evidence="2 3" key="1">
    <citation type="submission" date="2017-12" db="EMBL/GenBank/DDBJ databases">
        <title>Genomes of bacteria within cyanobacterial aggregates.</title>
        <authorList>
            <person name="Cai H."/>
        </authorList>
    </citation>
    <scope>NUCLEOTIDE SEQUENCE [LARGE SCALE GENOMIC DNA]</scope>
    <source>
        <strain evidence="2 3">TH16</strain>
    </source>
</reference>
<dbReference type="SUPFAM" id="SSF50952">
    <property type="entry name" value="Soluble quinoprotein glucose dehydrogenase"/>
    <property type="match status" value="1"/>
</dbReference>
<dbReference type="EMBL" id="CP025612">
    <property type="protein sequence ID" value="AUN32798.1"/>
    <property type="molecule type" value="Genomic_DNA"/>
</dbReference>
<dbReference type="PANTHER" id="PTHR19328:SF55">
    <property type="entry name" value="BLR6566 PROTEIN"/>
    <property type="match status" value="1"/>
</dbReference>
<dbReference type="PANTHER" id="PTHR19328">
    <property type="entry name" value="HEDGEHOG-INTERACTING PROTEIN"/>
    <property type="match status" value="1"/>
</dbReference>
<feature type="domain" description="Pyrroloquinoline quinone-dependent pyranose dehydrogenase beta-propeller" evidence="1">
    <location>
        <begin position="310"/>
        <end position="417"/>
    </location>
</feature>
<evidence type="ECO:0000259" key="1">
    <source>
        <dbReference type="Pfam" id="PF22807"/>
    </source>
</evidence>
<feature type="domain" description="Pyrroloquinoline quinone-dependent pyranose dehydrogenase beta-propeller" evidence="1">
    <location>
        <begin position="60"/>
        <end position="266"/>
    </location>
</feature>
<protein>
    <submittedName>
        <fullName evidence="2">L-sorbosone dehydrogenase</fullName>
    </submittedName>
</protein>
<proteinExistence type="predicted"/>
<dbReference type="Gene3D" id="2.120.10.30">
    <property type="entry name" value="TolB, C-terminal domain"/>
    <property type="match status" value="1"/>
</dbReference>
<accession>A0A2K9NI82</accession>
<organism evidence="2 3">
    <name type="scientific">Niveispirillum cyanobacteriorum</name>
    <dbReference type="NCBI Taxonomy" id="1612173"/>
    <lineage>
        <taxon>Bacteria</taxon>
        <taxon>Pseudomonadati</taxon>
        <taxon>Pseudomonadota</taxon>
        <taxon>Alphaproteobacteria</taxon>
        <taxon>Rhodospirillales</taxon>
        <taxon>Azospirillaceae</taxon>
        <taxon>Niveispirillum</taxon>
    </lineage>
</organism>
<dbReference type="Proteomes" id="UP000234752">
    <property type="component" value="Chromosome eg_2"/>
</dbReference>
<keyword evidence="3" id="KW-1185">Reference proteome</keyword>
<evidence type="ECO:0000313" key="3">
    <source>
        <dbReference type="Proteomes" id="UP000234752"/>
    </source>
</evidence>
<gene>
    <name evidence="2" type="ORF">C0V82_21090</name>
</gene>
<dbReference type="KEGG" id="ncb:C0V82_21090"/>